<evidence type="ECO:0000256" key="5">
    <source>
        <dbReference type="ARBA" id="ARBA00022801"/>
    </source>
</evidence>
<dbReference type="SUPFAM" id="SSF52151">
    <property type="entry name" value="FabD/lysophospholipase-like"/>
    <property type="match status" value="2"/>
</dbReference>
<gene>
    <name evidence="10" type="ORF">PIG85_07465</name>
</gene>
<sequence>MKSFFEDLNAPYALIFGGQGSAWGPQLSALLHSSSIAKEVGASWQKAKEKVSPLALQIATAAPGALDRLEALFGGEGVSADKKYIDAPLSVPGITLTQYGAVVALAQSSLALREKAPLAFLGHSQGVLGAELARAYAAGKQEEVVDVLALSLLVGTAAARATALKGALGTADTTPMMSLRGVDLRFVEEVCTDSVSLAVYNGDKACVLSGRPRDLEVALARLENKVEEFNASITQHRSGGNLINLQVDQLEVAVPFHNKLLVEAVEEVSEWAAKCGIDTDFARRLAHAILVAPTKWPQVLEEAHNQGAKWFINVGPGPVLAQITAPLLAGSGSGVVDAGEESARQDLDTPGFVVPAPLDYTDFAPRLNQLPDGKVSVSTKFTRLTGYSPIMLPAMTPTTVDAGIVAAAANGGYWAELAGGGQYSPEVLESNLNKLSALLQPGRAAQFNSMFFDRYMWNLQFGVQRIVPKARANGAAVNGVTISAGIPEVEEATKLLETLGAEGFSYVCFKPGTVEQIRQVLAIAKAAPERDIIMQVEDGAAGGHHSWQSLDELLLATYHDIRKAGRVVLAVGGGIGTPEKAAEYICGKWSLAYGRPPMPVDAVMVGTAAMTVKEATTSAAVKQLLKDTPGISEGWIGRGEERGGITSGLSHLDADMYEIENSSAKASRLIHQIGTDAVELEKRRDEVIEAINKTAKPYFGDLEKMTYAQWASRTIELCYPWADPTWNDRVWDLFRHIEARLTEADHGEVETLFPNLEDIEDGPAALEKLLAAYPSARDIKVIATDAAWFIDLCRKYVKPMPFVPVIDTQIARWWGRDTLWQSHDERFSADAVRIIPGPLSVGAIDRIDEPIADMFARYEQGVLSQIEGQARPIYARLAEAADVRAFLAATPLLEWNGNLVENPFRHSPSQCSLREDEDGLTLVIACDSIWDGMDNPPYAVPALELPLSLPESCARGGYPVVDMERMSTTAFKLLAGAAGVGSIATSGEAIEQMPQIVAGAGFGEVRDEFLLGQNLGAAHSAVTGAALEGELAPWVPDALVGPCWPTIYGALGTATYGDYPVIEGLINAVHLDHTVRLKAEVPFGKRVHTVGRCAAVEESSSGRLVRVEVSLFDGDKEFAQLIERFAIRGRVSTSDPASPAPLPYDTEVDDTPRLLLRRVQVQAPAEMTPFANVSGDFNPIHTSYSAARMAGLKAPLVHGMWLSATSQHVIEAELDKQAGHTITSWTYEMFGMVNLNDQISISVERVGRVRSGGLILEATCKIGDELVSRGTAVTKAPVTAYVYPGQGIQKQGMGQDDRLQSKSARQVWQRADRFTRTRLGFSILTIAQENPTELKVAGETYRHPRGVMNLTQFTQVALATLAYAQTERLKEEGVFLEGAKYAGHSLGEYNALAACADIFPLEKVIEIVYQRGSAMHHLVERDSQGRSNYAMGALRPNQFGVTDEGIRDYVASVAKKSGQFLEIVNYNLAGAQYAVAGTLAGLAALEEDATARAKAWGGKPPFMLIPGIDVPFHSSVLRPGVNEFRQKLDDAIPQVIDVEKLVGRYIPNLVARPFEVTEDFAKEILEVVPSEAVAQLLSDGFTDSNAAARTLLIELLAWQFASPVRWIETQQLLLSAPEDGGLGVQQYVEVGLSSSPTLANLADKTLKLPALSDRHVDILNVERDAQRVYQKDTVSSVAPAVPAAPAKAPVETKSPEAAPVAEPAAPSSPAPAPAGAAAAPELSFDAGDGITFLLAYSNKLNLDQVEDADTVETLTNGISSKRNQLLMDIAAELSLPGVDGAEEADVKTLRQKVRTLASSYAPFGPVLSDIVAAKLRALLGGAGLDVDYVGTRLSSYWALPAGWEPKVIEALVLGTREGDSVRGGSLSSLAATVSSKAQADEVIDAAVQLVAAAEGVTVAPATAGGAGGGGVVDSAELNALREDVLGADGILASLAKSVLDQLGTTAATALVPTSDTELLGAVEAELGTDWQKFVRPAFDANKAVLLDDRWALYREDLARAAAAIERGEQRDADDRWDGAGATIAAQARWYARHSKTPEFFEAVAERAERTANFEFAQDVALVTGAAPKAIAAQVVARLLHGGATVVMTASRVSDARLKWAKELYREHARGEAALWLVPANMACLRDVTALVQWVGSERRESVGGKTTVTKPALLPTLAFPFAAPSVLGRLGEDPRKGLNEFRLLVTSVEATIFELAQLGADTAIGHKVHVVLPGSPNRGTFGGDGMYGEAKAALDAICNKWKVETGWPDRITLAHPRIGWVKGTNLMGGNDAIVPAAEKAGIHVYDTAEIADELVRLAGAQVRAQAEQAPVDADLTGGLADAKVSLPELAAQVERVSSAPEPEAAAVTIPALPSPRLPRQAVTEWEKVETSLDDMVVIVGAGEVGAWGSARTRLEAERGIEPANLSTNAVIELAWMMGLLTWKDAPAYGWYDQDDELVQEEQIHERFAAEVVARCGIRPFANDSILREGGSNDVTTMFLPNPVTFAVDSRQVADAYKQADPSHTEVFFDGKWQVRKSAGSKVLVPTFVPLTRTVGGQLPEGFDPSRWGIPAGMVEALDRIAVWNLVTAIDAFTSAGFTPEELLNVVHPADVASTQGTGIGGMESLREVFLSRYLGAERPQDILQEALPNVVAAHTMQSYVGGYGSMIHPVGACATAAVSVEEAVDKIALGKADFVIAGGIDDISVESLTGFGDMNATANSQEMADKGIAPRFFSRAGDRRRGGFVEAAGGGTLLLARGSVAAKMGLPVLGVLAYARSFADGAHTSIPAPGLGALAAGRGGTEGHLANVLSKLGLSEDDIAIVSKHDTSTNANDPNEAELHSRLAKALGRSAGNPLYVVSQKSLTGHAKGGAALFQAVGLTQIIASGIIPANQSLDCIDPVMRQWEELVWLREPLALDRPIKAGVLTSLGFGHVSALVVIAHPGAFYERLTSEQGAQAAALWLERANERLAAGESALQRNMRGQARLFAAPVARRFSGDEQVDHEAEAALLLDPTARLKLNGKYL</sequence>
<dbReference type="InterPro" id="IPR013785">
    <property type="entry name" value="Aldolase_TIM"/>
</dbReference>
<evidence type="ECO:0000313" key="11">
    <source>
        <dbReference type="Proteomes" id="UP001211044"/>
    </source>
</evidence>
<dbReference type="GO" id="GO:0004312">
    <property type="term" value="F:fatty acid synthase activity"/>
    <property type="evidence" value="ECO:0007669"/>
    <property type="project" value="InterPro"/>
</dbReference>
<dbReference type="PROSITE" id="PS52004">
    <property type="entry name" value="KS3_2"/>
    <property type="match status" value="1"/>
</dbReference>
<dbReference type="PRINTS" id="PR01483">
    <property type="entry name" value="FASYNTHASE"/>
</dbReference>
<dbReference type="Pfam" id="PF01575">
    <property type="entry name" value="MaoC_dehydratas"/>
    <property type="match status" value="1"/>
</dbReference>
<dbReference type="SMART" id="SM00827">
    <property type="entry name" value="PKS_AT"/>
    <property type="match status" value="1"/>
</dbReference>
<comment type="similarity">
    <text evidence="1">Belongs to the enoyl-CoA hydratase/isomerase family.</text>
</comment>
<dbReference type="RefSeq" id="WP_271694371.1">
    <property type="nucleotide sequence ID" value="NZ_CP116394.1"/>
</dbReference>
<organism evidence="10 11">
    <name type="scientific">Winkia neuii subsp. anitrata</name>
    <dbReference type="NCBI Taxonomy" id="29318"/>
    <lineage>
        <taxon>Bacteria</taxon>
        <taxon>Bacillati</taxon>
        <taxon>Actinomycetota</taxon>
        <taxon>Actinomycetes</taxon>
        <taxon>Actinomycetales</taxon>
        <taxon>Actinomycetaceae</taxon>
        <taxon>Winkia</taxon>
    </lineage>
</organism>
<dbReference type="Pfam" id="PF02801">
    <property type="entry name" value="Ketoacyl-synt_C"/>
    <property type="match status" value="1"/>
</dbReference>
<evidence type="ECO:0000256" key="4">
    <source>
        <dbReference type="ARBA" id="ARBA00022679"/>
    </source>
</evidence>
<dbReference type="KEGG" id="wne:PIG85_07465"/>
<dbReference type="Gene3D" id="3.90.25.70">
    <property type="match status" value="1"/>
</dbReference>
<dbReference type="GO" id="GO:0016787">
    <property type="term" value="F:hydrolase activity"/>
    <property type="evidence" value="ECO:0007669"/>
    <property type="project" value="UniProtKB-KW"/>
</dbReference>
<dbReference type="Gene3D" id="1.20.930.70">
    <property type="match status" value="1"/>
</dbReference>
<dbReference type="SUPFAM" id="SSF51412">
    <property type="entry name" value="Inosine monophosphate dehydrogenase (IMPDH)"/>
    <property type="match status" value="1"/>
</dbReference>
<protein>
    <submittedName>
        <fullName evidence="10">DUF1729 domain-containing protein</fullName>
    </submittedName>
</protein>
<dbReference type="SUPFAM" id="SSF54637">
    <property type="entry name" value="Thioesterase/thiol ester dehydrase-isomerase"/>
    <property type="match status" value="1"/>
</dbReference>
<reference evidence="10" key="1">
    <citation type="submission" date="2023-01" db="EMBL/GenBank/DDBJ databases">
        <title>Comparative Genomic Analysis of the Clinically-Derived Winkia Strain NY0527 Provides Evidence into the Taxonomic Reassignment of Winkia neuii and Characterizes Their Virulence Traits.</title>
        <authorList>
            <person name="Cai X."/>
            <person name="Peng Y."/>
            <person name="Li M."/>
            <person name="Qiu Y."/>
            <person name="Wang Y."/>
            <person name="Xu L."/>
            <person name="Hou Q."/>
        </authorList>
    </citation>
    <scope>NUCLEOTIDE SEQUENCE</scope>
    <source>
        <strain evidence="10">NY0527</strain>
    </source>
</reference>
<dbReference type="SUPFAM" id="SSF53901">
    <property type="entry name" value="Thiolase-like"/>
    <property type="match status" value="2"/>
</dbReference>
<dbReference type="InterPro" id="IPR029069">
    <property type="entry name" value="HotDog_dom_sf"/>
</dbReference>
<dbReference type="InterPro" id="IPR002539">
    <property type="entry name" value="MaoC-like_dom"/>
</dbReference>
<dbReference type="InterPro" id="IPR016035">
    <property type="entry name" value="Acyl_Trfase/lysoPLipase"/>
</dbReference>
<dbReference type="Pfam" id="PF08354">
    <property type="entry name" value="Fas1-AflB-like_hel"/>
    <property type="match status" value="1"/>
</dbReference>
<dbReference type="SUPFAM" id="SSF51735">
    <property type="entry name" value="NAD(P)-binding Rossmann-fold domains"/>
    <property type="match status" value="1"/>
</dbReference>
<feature type="domain" description="Ketosynthase family 3 (KS3)" evidence="9">
    <location>
        <begin position="2471"/>
        <end position="2921"/>
    </location>
</feature>
<dbReference type="Gene3D" id="3.40.50.720">
    <property type="entry name" value="NAD(P)-binding Rossmann-like Domain"/>
    <property type="match status" value="1"/>
</dbReference>
<dbReference type="GO" id="GO:0006633">
    <property type="term" value="P:fatty acid biosynthetic process"/>
    <property type="evidence" value="ECO:0007669"/>
    <property type="project" value="InterPro"/>
</dbReference>
<evidence type="ECO:0000256" key="3">
    <source>
        <dbReference type="ARBA" id="ARBA00022553"/>
    </source>
</evidence>
<dbReference type="GO" id="GO:0005835">
    <property type="term" value="C:fatty acid synthase complex"/>
    <property type="evidence" value="ECO:0007669"/>
    <property type="project" value="InterPro"/>
</dbReference>
<keyword evidence="5" id="KW-0378">Hydrolase</keyword>
<keyword evidence="2" id="KW-0596">Phosphopantetheine</keyword>
<keyword evidence="7" id="KW-0560">Oxidoreductase</keyword>
<dbReference type="SUPFAM" id="SSF55048">
    <property type="entry name" value="Probable ACP-binding domain of malonyl-CoA ACP transacylase"/>
    <property type="match status" value="1"/>
</dbReference>
<dbReference type="PANTHER" id="PTHR10982:SF21">
    <property type="entry name" value="FATTY ACID SYNTHASE SUBUNIT BETA"/>
    <property type="match status" value="1"/>
</dbReference>
<dbReference type="InterPro" id="IPR014031">
    <property type="entry name" value="Ketoacyl_synth_C"/>
</dbReference>
<dbReference type="FunFam" id="3.40.366.10:FF:000009">
    <property type="entry name" value="Fatty acid synthase Fas"/>
    <property type="match status" value="1"/>
</dbReference>
<dbReference type="GO" id="GO:0004318">
    <property type="term" value="F:enoyl-[acyl-carrier-protein] reductase (NADH) activity"/>
    <property type="evidence" value="ECO:0007669"/>
    <property type="project" value="InterPro"/>
</dbReference>
<feature type="compositionally biased region" description="Low complexity" evidence="8">
    <location>
        <begin position="1680"/>
        <end position="1705"/>
    </location>
</feature>
<evidence type="ECO:0000256" key="2">
    <source>
        <dbReference type="ARBA" id="ARBA00022450"/>
    </source>
</evidence>
<dbReference type="PROSITE" id="PS00606">
    <property type="entry name" value="KS3_1"/>
    <property type="match status" value="1"/>
</dbReference>
<dbReference type="Gene3D" id="3.10.129.10">
    <property type="entry name" value="Hotdog Thioesterase"/>
    <property type="match status" value="1"/>
</dbReference>
<evidence type="ECO:0000256" key="1">
    <source>
        <dbReference type="ARBA" id="ARBA00005254"/>
    </source>
</evidence>
<keyword evidence="4" id="KW-0808">Transferase</keyword>
<evidence type="ECO:0000256" key="6">
    <source>
        <dbReference type="ARBA" id="ARBA00022857"/>
    </source>
</evidence>
<dbReference type="Gene3D" id="3.40.47.10">
    <property type="match status" value="1"/>
</dbReference>
<keyword evidence="3" id="KW-0597">Phosphoprotein</keyword>
<dbReference type="Pfam" id="PF00698">
    <property type="entry name" value="Acyl_transf_1"/>
    <property type="match status" value="1"/>
</dbReference>
<dbReference type="InterPro" id="IPR036291">
    <property type="entry name" value="NAD(P)-bd_dom_sf"/>
</dbReference>
<dbReference type="InterPro" id="IPR014043">
    <property type="entry name" value="Acyl_transferase_dom"/>
</dbReference>
<evidence type="ECO:0000313" key="10">
    <source>
        <dbReference type="EMBL" id="WCE45489.1"/>
    </source>
</evidence>
<dbReference type="EMBL" id="CP116394">
    <property type="protein sequence ID" value="WCE45489.1"/>
    <property type="molecule type" value="Genomic_DNA"/>
</dbReference>
<dbReference type="Gene3D" id="3.20.20.70">
    <property type="entry name" value="Aldolase class I"/>
    <property type="match status" value="1"/>
</dbReference>
<dbReference type="InterPro" id="IPR047224">
    <property type="entry name" value="FAS_alpha_su_C"/>
</dbReference>
<dbReference type="InterPro" id="IPR016036">
    <property type="entry name" value="Malonyl_transacylase_ACP-bd"/>
</dbReference>
<name>A0AB38XMS5_9ACTO</name>
<dbReference type="InterPro" id="IPR020841">
    <property type="entry name" value="PKS_Beta-ketoAc_synthase_dom"/>
</dbReference>
<dbReference type="GO" id="GO:0004315">
    <property type="term" value="F:3-oxoacyl-[acyl-carrier-protein] synthase activity"/>
    <property type="evidence" value="ECO:0007669"/>
    <property type="project" value="InterPro"/>
</dbReference>
<keyword evidence="6" id="KW-0521">NADP</keyword>
<dbReference type="InterPro" id="IPR018201">
    <property type="entry name" value="Ketoacyl_synth_AS"/>
</dbReference>
<accession>A0AB38XMS5</accession>
<evidence type="ECO:0000256" key="7">
    <source>
        <dbReference type="ARBA" id="ARBA00023002"/>
    </source>
</evidence>
<evidence type="ECO:0000256" key="8">
    <source>
        <dbReference type="SAM" id="MobiDB-lite"/>
    </source>
</evidence>
<proteinExistence type="inferred from homology"/>
<dbReference type="InterPro" id="IPR001227">
    <property type="entry name" value="Ac_transferase_dom_sf"/>
</dbReference>
<dbReference type="CDD" id="cd00828">
    <property type="entry name" value="elong_cond_enzymes"/>
    <property type="match status" value="1"/>
</dbReference>
<dbReference type="Pfam" id="PF00109">
    <property type="entry name" value="ketoacyl-synt"/>
    <property type="match status" value="1"/>
</dbReference>
<dbReference type="Proteomes" id="UP001211044">
    <property type="component" value="Chromosome"/>
</dbReference>
<dbReference type="PANTHER" id="PTHR10982">
    <property type="entry name" value="MALONYL COA-ACYL CARRIER PROTEIN TRANSACYLASE"/>
    <property type="match status" value="1"/>
</dbReference>
<dbReference type="Gene3D" id="3.30.70.2430">
    <property type="match status" value="1"/>
</dbReference>
<dbReference type="InterPro" id="IPR013565">
    <property type="entry name" value="Fas1/AflB-like_central"/>
</dbReference>
<dbReference type="InterPro" id="IPR014030">
    <property type="entry name" value="Ketoacyl_synth_N"/>
</dbReference>
<dbReference type="Pfam" id="PF18094">
    <property type="entry name" value="DNA_pol_B_N"/>
    <property type="match status" value="1"/>
</dbReference>
<feature type="region of interest" description="Disordered" evidence="8">
    <location>
        <begin position="1680"/>
        <end position="1716"/>
    </location>
</feature>
<dbReference type="InterPro" id="IPR003965">
    <property type="entry name" value="Fatty_acid_synthase"/>
</dbReference>
<dbReference type="InterPro" id="IPR050830">
    <property type="entry name" value="Fungal_FAS"/>
</dbReference>
<evidence type="ECO:0000259" key="9">
    <source>
        <dbReference type="PROSITE" id="PS52004"/>
    </source>
</evidence>
<dbReference type="InterPro" id="IPR016039">
    <property type="entry name" value="Thiolase-like"/>
</dbReference>
<dbReference type="Gene3D" id="3.40.366.10">
    <property type="entry name" value="Malonyl-Coenzyme A Acyl Carrier Protein, domain 2"/>
    <property type="match status" value="3"/>
</dbReference>